<feature type="signal peptide" evidence="10">
    <location>
        <begin position="1"/>
        <end position="33"/>
    </location>
</feature>
<dbReference type="InterPro" id="IPR023997">
    <property type="entry name" value="TonB-dep_OMP_SusC/RagA_CS"/>
</dbReference>
<dbReference type="SUPFAM" id="SSF49464">
    <property type="entry name" value="Carboxypeptidase regulatory domain-like"/>
    <property type="match status" value="1"/>
</dbReference>
<dbReference type="InterPro" id="IPR039426">
    <property type="entry name" value="TonB-dep_rcpt-like"/>
</dbReference>
<keyword evidence="2 8" id="KW-0813">Transport</keyword>
<dbReference type="OrthoDB" id="778480at2"/>
<comment type="similarity">
    <text evidence="8 9">Belongs to the TonB-dependent receptor family.</text>
</comment>
<feature type="domain" description="TonB-dependent receptor plug" evidence="12">
    <location>
        <begin position="144"/>
        <end position="247"/>
    </location>
</feature>
<dbReference type="RefSeq" id="WP_013546031.1">
    <property type="nucleotide sequence ID" value="NC_014933.1"/>
</dbReference>
<dbReference type="InterPro" id="IPR008969">
    <property type="entry name" value="CarboxyPept-like_regulatory"/>
</dbReference>
<evidence type="ECO:0000256" key="3">
    <source>
        <dbReference type="ARBA" id="ARBA00022452"/>
    </source>
</evidence>
<dbReference type="NCBIfam" id="TIGR04056">
    <property type="entry name" value="OMP_RagA_SusC"/>
    <property type="match status" value="1"/>
</dbReference>
<feature type="chain" id="PRO_5003211534" evidence="10">
    <location>
        <begin position="34"/>
        <end position="1118"/>
    </location>
</feature>
<keyword evidence="7 8" id="KW-0998">Cell outer membrane</keyword>
<feature type="domain" description="TonB-dependent receptor-like beta-barrel" evidence="11">
    <location>
        <begin position="446"/>
        <end position="862"/>
    </location>
</feature>
<keyword evidence="3 8" id="KW-1134">Transmembrane beta strand</keyword>
<dbReference type="HOGENOM" id="CLU_004317_1_1_10"/>
<dbReference type="AlphaFoldDB" id="E6SUX8"/>
<dbReference type="PROSITE" id="PS52016">
    <property type="entry name" value="TONB_DEPENDENT_REC_3"/>
    <property type="match status" value="1"/>
</dbReference>
<evidence type="ECO:0000256" key="6">
    <source>
        <dbReference type="ARBA" id="ARBA00023136"/>
    </source>
</evidence>
<dbReference type="InterPro" id="IPR037066">
    <property type="entry name" value="Plug_dom_sf"/>
</dbReference>
<dbReference type="Gene3D" id="2.170.130.10">
    <property type="entry name" value="TonB-dependent receptor, plug domain"/>
    <property type="match status" value="1"/>
</dbReference>
<dbReference type="Pfam" id="PF13715">
    <property type="entry name" value="CarbopepD_reg_2"/>
    <property type="match status" value="1"/>
</dbReference>
<dbReference type="EMBL" id="CP002352">
    <property type="protein sequence ID" value="ADV42414.1"/>
    <property type="molecule type" value="Genomic_DNA"/>
</dbReference>
<evidence type="ECO:0000256" key="2">
    <source>
        <dbReference type="ARBA" id="ARBA00022448"/>
    </source>
</evidence>
<gene>
    <name evidence="13" type="ordered locus">Bache_0387</name>
</gene>
<dbReference type="eggNOG" id="COG1629">
    <property type="taxonomic scope" value="Bacteria"/>
</dbReference>
<keyword evidence="14" id="KW-1185">Reference proteome</keyword>
<dbReference type="SUPFAM" id="SSF56935">
    <property type="entry name" value="Porins"/>
    <property type="match status" value="1"/>
</dbReference>
<evidence type="ECO:0000256" key="9">
    <source>
        <dbReference type="RuleBase" id="RU003357"/>
    </source>
</evidence>
<dbReference type="Pfam" id="PF07715">
    <property type="entry name" value="Plug"/>
    <property type="match status" value="1"/>
</dbReference>
<evidence type="ECO:0000313" key="14">
    <source>
        <dbReference type="Proteomes" id="UP000008630"/>
    </source>
</evidence>
<sequence length="1118" mass="124356">MNEDHKKRGSAHSKLLTAVAISALFLGSGNMMATQTAFADTHGVLEQMQSISVTVTVVDSKGEPIIGANVIERGTTNGGITDLDGKFKMKVKPGAMIQVSFVGYQTQDVKAAPNMRVILKEDAELLDEVVVVGYGSQKKVNLTGAVASVDVNKTIDSRPITDIGRALQGAVPGLTVTTNSGEIGGAPTIKIRGSVGSPNGSANPLILVDNVEITDISLVNPDDIESISVLKDASSASIYGARGAFGVVLITTKSKQKHERLSVKYTNNFAWRTPTVTPKQLPGWQQADINLKGVQNGVTPANSYSVIGNLVIDEAGVAKMKEYWDKYGFGNQFGSEIVEGRDFDWDGTGMHMYRTWDWYDMYIKNWMPQQSHNVSLNGGNGKTNYNISLGYIHQEGLTKINSDEYTRYNGNISLNSDLNKYISVRAAVMYTRADYDKPYNYNSDLYDAMYYLYRWQPVYPYGTLDGKEFRSALTELKSAPMQTKEREYVRLSGGATIKPIEGLTIDIDGIYSSVETREHKYGTPGLVAGYNVFTAYNSLEAFKNSYSNYVAASHDFVQMINGRTETLTGNFVATYGKRIKDHDFKVMAGSNIEKSEYKYFWGKRMRLLSTEKPELNMATGDQTTSSDHTWWAVAGFFGRINYSYKDRYMLELNGRYDGSSRFPSGQRFAFFPSMSVGYRISEEAFMQSLKPYLSTLKLRGSWGTIGNQDVGTDRFVSTLSTAQDSWIIDGQKVQSTGMPTIVSSELHWEKVSTLDFGFDARLFDDALGVTFDWYNRKTTDILTTANVPWTLGATAPYQNMGAIETPGWELAVDYRHSFKNGLTIGIGASVSDYTTKVTKWTNNTRMPAYGGDGTGWWSTTYYQEGMRLGDIWGLQFDRFLTDADFNADGTLKSNIPDQTQVFPKNYRFAPGDVLYKDLPGKDGKTDGKITKGTATDNPGDMSVIGNALPRYQVGFNFDAAYKGFDFNIFFQGVLKNNLWAAGNQVLPGFTSGEPYYEGAEDYWTPENQNAFYPRPMTYGQATTGNYQINDRYMLNMAYLRCKTLTVGYSLPKTLLSKVKIQNLRIYFTGENLFTISGIKPDIDPEIGVRYVGSSADQRNFGRSYPYQKSISFGLQLSL</sequence>
<keyword evidence="5 9" id="KW-0798">TonB box</keyword>
<evidence type="ECO:0000313" key="13">
    <source>
        <dbReference type="EMBL" id="ADV42414.1"/>
    </source>
</evidence>
<reference evidence="13 14" key="2">
    <citation type="journal article" date="2011" name="Stand. Genomic Sci.">
        <title>Complete genome sequence of Bacteroides helcogenes type strain (P 36-108).</title>
        <authorList>
            <person name="Pati A."/>
            <person name="Gronow S."/>
            <person name="Zeytun A."/>
            <person name="Lapidus A."/>
            <person name="Nolan M."/>
            <person name="Hammon N."/>
            <person name="Deshpande S."/>
            <person name="Cheng J.F."/>
            <person name="Tapia R."/>
            <person name="Han C."/>
            <person name="Goodwin L."/>
            <person name="Pitluck S."/>
            <person name="Liolios K."/>
            <person name="Pagani I."/>
            <person name="Ivanova N."/>
            <person name="Mavromatis K."/>
            <person name="Chen A."/>
            <person name="Palaniappan K."/>
            <person name="Land M."/>
            <person name="Hauser L."/>
            <person name="Chang Y.J."/>
            <person name="Jeffries C.D."/>
            <person name="Detter J.C."/>
            <person name="Brambilla E."/>
            <person name="Rohde M."/>
            <person name="Goker M."/>
            <person name="Woyke T."/>
            <person name="Bristow J."/>
            <person name="Eisen J.A."/>
            <person name="Markowitz V."/>
            <person name="Hugenholtz P."/>
            <person name="Kyrpides N.C."/>
            <person name="Klenk H.P."/>
            <person name="Lucas S."/>
        </authorList>
    </citation>
    <scope>NUCLEOTIDE SEQUENCE [LARGE SCALE GENOMIC DNA]</scope>
    <source>
        <strain evidence="14">ATCC 35417 / DSM 20613 / JCM 6297 / CCUG 15421 / P 36-108</strain>
    </source>
</reference>
<keyword evidence="6 8" id="KW-0472">Membrane</keyword>
<dbReference type="GO" id="GO:0009279">
    <property type="term" value="C:cell outer membrane"/>
    <property type="evidence" value="ECO:0007669"/>
    <property type="project" value="UniProtKB-SubCell"/>
</dbReference>
<proteinExistence type="inferred from homology"/>
<evidence type="ECO:0000256" key="5">
    <source>
        <dbReference type="ARBA" id="ARBA00023077"/>
    </source>
</evidence>
<dbReference type="PATRIC" id="fig|693979.3.peg.417"/>
<name>E6SUX8_BACT6</name>
<dbReference type="InterPro" id="IPR023996">
    <property type="entry name" value="TonB-dep_OMP_SusC/RagA"/>
</dbReference>
<evidence type="ECO:0000256" key="10">
    <source>
        <dbReference type="SAM" id="SignalP"/>
    </source>
</evidence>
<dbReference type="Gene3D" id="2.60.40.1120">
    <property type="entry name" value="Carboxypeptidase-like, regulatory domain"/>
    <property type="match status" value="1"/>
</dbReference>
<dbReference type="InterPro" id="IPR012910">
    <property type="entry name" value="Plug_dom"/>
</dbReference>
<comment type="subcellular location">
    <subcellularLocation>
        <location evidence="1 8">Cell outer membrane</location>
        <topology evidence="1 8">Multi-pass membrane protein</topology>
    </subcellularLocation>
</comment>
<evidence type="ECO:0000256" key="4">
    <source>
        <dbReference type="ARBA" id="ARBA00022692"/>
    </source>
</evidence>
<keyword evidence="4 8" id="KW-0812">Transmembrane</keyword>
<dbReference type="STRING" id="693979.Bache_0387"/>
<organism evidence="13 14">
    <name type="scientific">Bacteroides helcogenes (strain ATCC 35417 / DSM 20613 / JCM 6297 / CCUG 15421 / P 36-108)</name>
    <dbReference type="NCBI Taxonomy" id="693979"/>
    <lineage>
        <taxon>Bacteria</taxon>
        <taxon>Pseudomonadati</taxon>
        <taxon>Bacteroidota</taxon>
        <taxon>Bacteroidia</taxon>
        <taxon>Bacteroidales</taxon>
        <taxon>Bacteroidaceae</taxon>
        <taxon>Bacteroides</taxon>
    </lineage>
</organism>
<dbReference type="InterPro" id="IPR036942">
    <property type="entry name" value="Beta-barrel_TonB_sf"/>
</dbReference>
<reference key="1">
    <citation type="submission" date="2010-11" db="EMBL/GenBank/DDBJ databases">
        <title>The complete genome of Bacteroides helcogenes P 36-108.</title>
        <authorList>
            <consortium name="US DOE Joint Genome Institute (JGI-PGF)"/>
            <person name="Lucas S."/>
            <person name="Copeland A."/>
            <person name="Lapidus A."/>
            <person name="Bruce D."/>
            <person name="Goodwin L."/>
            <person name="Pitluck S."/>
            <person name="Kyrpides N."/>
            <person name="Mavromatis K."/>
            <person name="Ivanova N."/>
            <person name="Zeytun A."/>
            <person name="Brettin T."/>
            <person name="Detter J.C."/>
            <person name="Tapia R."/>
            <person name="Han C."/>
            <person name="Land M."/>
            <person name="Hauser L."/>
            <person name="Markowitz V."/>
            <person name="Cheng J.-F."/>
            <person name="Hugenholtz P."/>
            <person name="Woyke T."/>
            <person name="Wu D."/>
            <person name="Gronow S."/>
            <person name="Wellnitz S."/>
            <person name="Brambilla E."/>
            <person name="Klenk H.-P."/>
            <person name="Eisen J.A."/>
        </authorList>
    </citation>
    <scope>NUCLEOTIDE SEQUENCE</scope>
    <source>
        <strain>P 36-108</strain>
    </source>
</reference>
<keyword evidence="13" id="KW-0675">Receptor</keyword>
<keyword evidence="10" id="KW-0732">Signal</keyword>
<dbReference type="Gene3D" id="2.40.170.20">
    <property type="entry name" value="TonB-dependent receptor, beta-barrel domain"/>
    <property type="match status" value="1"/>
</dbReference>
<evidence type="ECO:0000256" key="1">
    <source>
        <dbReference type="ARBA" id="ARBA00004571"/>
    </source>
</evidence>
<dbReference type="Pfam" id="PF00593">
    <property type="entry name" value="TonB_dep_Rec_b-barrel"/>
    <property type="match status" value="1"/>
</dbReference>
<dbReference type="Proteomes" id="UP000008630">
    <property type="component" value="Chromosome"/>
</dbReference>
<evidence type="ECO:0000259" key="12">
    <source>
        <dbReference type="Pfam" id="PF07715"/>
    </source>
</evidence>
<evidence type="ECO:0000259" key="11">
    <source>
        <dbReference type="Pfam" id="PF00593"/>
    </source>
</evidence>
<dbReference type="NCBIfam" id="TIGR04057">
    <property type="entry name" value="SusC_RagA_signa"/>
    <property type="match status" value="1"/>
</dbReference>
<dbReference type="KEGG" id="bhl:Bache_0387"/>
<accession>E6SUX8</accession>
<evidence type="ECO:0000256" key="7">
    <source>
        <dbReference type="ARBA" id="ARBA00023237"/>
    </source>
</evidence>
<dbReference type="InterPro" id="IPR000531">
    <property type="entry name" value="Beta-barrel_TonB"/>
</dbReference>
<protein>
    <submittedName>
        <fullName evidence="13">TonB-dependent receptor plug</fullName>
    </submittedName>
</protein>
<evidence type="ECO:0000256" key="8">
    <source>
        <dbReference type="PROSITE-ProRule" id="PRU01360"/>
    </source>
</evidence>